<dbReference type="HOGENOM" id="CLU_001072_6_2_1"/>
<dbReference type="PANTHER" id="PTHR45655">
    <property type="entry name" value="GUANYLATE CYCLASE SOLUBLE SUBUNIT BETA-2"/>
    <property type="match status" value="1"/>
</dbReference>
<dbReference type="EMBL" id="JH992972">
    <property type="protein sequence ID" value="EKX52510.1"/>
    <property type="molecule type" value="Genomic_DNA"/>
</dbReference>
<dbReference type="PROSITE" id="PS50125">
    <property type="entry name" value="GUANYLATE_CYCLASE_2"/>
    <property type="match status" value="1"/>
</dbReference>
<dbReference type="eggNOG" id="KOG1023">
    <property type="taxonomic scope" value="Eukaryota"/>
</dbReference>
<protein>
    <recommendedName>
        <fullName evidence="1">Guanylate cyclase domain-containing protein</fullName>
    </recommendedName>
</protein>
<dbReference type="PaxDb" id="55529-EKX52510"/>
<reference evidence="2" key="1">
    <citation type="journal article" date="2012" name="Nature">
        <title>Algal genomes reveal evolutionary mosaicism and the fate of nucleomorphs.</title>
        <authorList>
            <consortium name="DOE Joint Genome Institute"/>
            <person name="Curtis B.A."/>
            <person name="Tanifuji G."/>
            <person name="Burki F."/>
            <person name="Gruber A."/>
            <person name="Irimia M."/>
            <person name="Maruyama S."/>
            <person name="Arias M.C."/>
            <person name="Ball S.G."/>
            <person name="Gile G.H."/>
            <person name="Hirakawa Y."/>
            <person name="Hopkins J.F."/>
            <person name="Kuo A."/>
            <person name="Rensing S.A."/>
            <person name="Schmutz J."/>
            <person name="Symeonidi A."/>
            <person name="Elias M."/>
            <person name="Eveleigh R.J."/>
            <person name="Herman E.K."/>
            <person name="Klute M.J."/>
            <person name="Nakayama T."/>
            <person name="Obornik M."/>
            <person name="Reyes-Prieto A."/>
            <person name="Armbrust E.V."/>
            <person name="Aves S.J."/>
            <person name="Beiko R.G."/>
            <person name="Coutinho P."/>
            <person name="Dacks J.B."/>
            <person name="Durnford D.G."/>
            <person name="Fast N.M."/>
            <person name="Green B.R."/>
            <person name="Grisdale C.J."/>
            <person name="Hempel F."/>
            <person name="Henrissat B."/>
            <person name="Hoppner M.P."/>
            <person name="Ishida K."/>
            <person name="Kim E."/>
            <person name="Koreny L."/>
            <person name="Kroth P.G."/>
            <person name="Liu Y."/>
            <person name="Malik S.B."/>
            <person name="Maier U.G."/>
            <person name="McRose D."/>
            <person name="Mock T."/>
            <person name="Neilson J.A."/>
            <person name="Onodera N.T."/>
            <person name="Poole A.M."/>
            <person name="Pritham E.J."/>
            <person name="Richards T.A."/>
            <person name="Rocap G."/>
            <person name="Roy S.W."/>
            <person name="Sarai C."/>
            <person name="Schaack S."/>
            <person name="Shirato S."/>
            <person name="Slamovits C.H."/>
            <person name="Spencer D.F."/>
            <person name="Suzuki S."/>
            <person name="Worden A.Z."/>
            <person name="Zauner S."/>
            <person name="Barry K."/>
            <person name="Bell C."/>
            <person name="Bharti A.K."/>
            <person name="Crow J.A."/>
            <person name="Grimwood J."/>
            <person name="Kramer R."/>
            <person name="Lindquist E."/>
            <person name="Lucas S."/>
            <person name="Salamov A."/>
            <person name="McFadden G.I."/>
            <person name="Lane C.E."/>
            <person name="Keeling P.J."/>
            <person name="Gray M.W."/>
            <person name="Grigoriev I.V."/>
            <person name="Archibald J.M."/>
        </authorList>
    </citation>
    <scope>NUCLEOTIDE SEQUENCE</scope>
    <source>
        <strain evidence="2">CCMP2712</strain>
    </source>
</reference>
<dbReference type="CDD" id="cd07302">
    <property type="entry name" value="CHD"/>
    <property type="match status" value="1"/>
</dbReference>
<feature type="domain" description="Guanylate cyclase" evidence="1">
    <location>
        <begin position="1"/>
        <end position="114"/>
    </location>
</feature>
<dbReference type="STRING" id="905079.L1JWC8"/>
<dbReference type="PANTHER" id="PTHR45655:SF13">
    <property type="entry name" value="SOLUBLE GUANYLATE CYCLASE GCY-32-RELATED"/>
    <property type="match status" value="1"/>
</dbReference>
<dbReference type="GO" id="GO:0070482">
    <property type="term" value="P:response to oxygen levels"/>
    <property type="evidence" value="ECO:0007669"/>
    <property type="project" value="TreeGrafter"/>
</dbReference>
<proteinExistence type="predicted"/>
<dbReference type="GeneID" id="17309188"/>
<dbReference type="SUPFAM" id="SSF55073">
    <property type="entry name" value="Nucleotide cyclase"/>
    <property type="match status" value="1"/>
</dbReference>
<evidence type="ECO:0000259" key="1">
    <source>
        <dbReference type="PROSITE" id="PS50125"/>
    </source>
</evidence>
<name>L1JWC8_GUITC</name>
<sequence>LLDNIFEKFDDAVERHGMHKYQHVADWYIITCPRAARPFDESEQCKPYPSEYVASLARLANELRDITRTYKVEEHQLNLKIGIHCGDAAGAVIGIHRAFYCVYGDTTNTAARMCKYAEPNQILCTQEVVEQVKSVDKNSISFKSCGEKSIKGKGIMEVF</sequence>
<feature type="non-terminal residue" evidence="2">
    <location>
        <position position="159"/>
    </location>
</feature>
<dbReference type="RefSeq" id="XP_005839490.1">
    <property type="nucleotide sequence ID" value="XM_005839433.1"/>
</dbReference>
<dbReference type="GO" id="GO:0019934">
    <property type="term" value="P:cGMP-mediated signaling"/>
    <property type="evidence" value="ECO:0007669"/>
    <property type="project" value="TreeGrafter"/>
</dbReference>
<evidence type="ECO:0000313" key="2">
    <source>
        <dbReference type="EMBL" id="EKX52510.1"/>
    </source>
</evidence>
<organism evidence="2">
    <name type="scientific">Guillardia theta (strain CCMP2712)</name>
    <name type="common">Cryptophyte</name>
    <dbReference type="NCBI Taxonomy" id="905079"/>
    <lineage>
        <taxon>Eukaryota</taxon>
        <taxon>Cryptophyceae</taxon>
        <taxon>Pyrenomonadales</taxon>
        <taxon>Geminigeraceae</taxon>
        <taxon>Guillardia</taxon>
    </lineage>
</organism>
<dbReference type="AlphaFoldDB" id="L1JWC8"/>
<gene>
    <name evidence="2" type="ORF">GUITHDRAFT_45579</name>
</gene>
<dbReference type="Pfam" id="PF00211">
    <property type="entry name" value="Guanylate_cyc"/>
    <property type="match status" value="1"/>
</dbReference>
<dbReference type="KEGG" id="gtt:GUITHDRAFT_45579"/>
<dbReference type="SMART" id="SM00044">
    <property type="entry name" value="CYCc"/>
    <property type="match status" value="1"/>
</dbReference>
<feature type="non-terminal residue" evidence="2">
    <location>
        <position position="1"/>
    </location>
</feature>
<accession>L1JWC8</accession>
<dbReference type="Gene3D" id="3.30.70.1230">
    <property type="entry name" value="Nucleotide cyclase"/>
    <property type="match status" value="1"/>
</dbReference>
<dbReference type="GO" id="GO:0004383">
    <property type="term" value="F:guanylate cyclase activity"/>
    <property type="evidence" value="ECO:0007669"/>
    <property type="project" value="TreeGrafter"/>
</dbReference>
<dbReference type="InterPro" id="IPR029787">
    <property type="entry name" value="Nucleotide_cyclase"/>
</dbReference>
<dbReference type="GO" id="GO:0008074">
    <property type="term" value="C:guanylate cyclase complex, soluble"/>
    <property type="evidence" value="ECO:0007669"/>
    <property type="project" value="TreeGrafter"/>
</dbReference>
<dbReference type="InterPro" id="IPR001054">
    <property type="entry name" value="A/G_cyclase"/>
</dbReference>